<name>A0A1G7BFH1_9RHOB</name>
<dbReference type="EMBL" id="FNAV01000002">
    <property type="protein sequence ID" value="SDE25146.1"/>
    <property type="molecule type" value="Genomic_DNA"/>
</dbReference>
<evidence type="ECO:0000256" key="1">
    <source>
        <dbReference type="SAM" id="MobiDB-lite"/>
    </source>
</evidence>
<accession>A0A1G7BFH1</accession>
<evidence type="ECO:0000313" key="3">
    <source>
        <dbReference type="EMBL" id="SDE25146.1"/>
    </source>
</evidence>
<feature type="compositionally biased region" description="Low complexity" evidence="1">
    <location>
        <begin position="34"/>
        <end position="49"/>
    </location>
</feature>
<dbReference type="InterPro" id="IPR009325">
    <property type="entry name" value="DUF983"/>
</dbReference>
<keyword evidence="2" id="KW-0472">Membrane</keyword>
<feature type="transmembrane region" description="Helical" evidence="2">
    <location>
        <begin position="105"/>
        <end position="126"/>
    </location>
</feature>
<dbReference type="Pfam" id="PF06170">
    <property type="entry name" value="DUF983"/>
    <property type="match status" value="1"/>
</dbReference>
<dbReference type="STRING" id="282683.SAMN04488105_102110"/>
<organism evidence="3 4">
    <name type="scientific">Salipiger thiooxidans</name>
    <dbReference type="NCBI Taxonomy" id="282683"/>
    <lineage>
        <taxon>Bacteria</taxon>
        <taxon>Pseudomonadati</taxon>
        <taxon>Pseudomonadota</taxon>
        <taxon>Alphaproteobacteria</taxon>
        <taxon>Rhodobacterales</taxon>
        <taxon>Roseobacteraceae</taxon>
        <taxon>Salipiger</taxon>
    </lineage>
</organism>
<protein>
    <submittedName>
        <fullName evidence="3">Uncharacterized conserved protein, DUF983 family</fullName>
    </submittedName>
</protein>
<proteinExistence type="predicted"/>
<gene>
    <name evidence="3" type="ORF">SAMN04488105_102110</name>
</gene>
<feature type="region of interest" description="Disordered" evidence="1">
    <location>
        <begin position="22"/>
        <end position="49"/>
    </location>
</feature>
<evidence type="ECO:0000256" key="2">
    <source>
        <dbReference type="SAM" id="Phobius"/>
    </source>
</evidence>
<evidence type="ECO:0000313" key="4">
    <source>
        <dbReference type="Proteomes" id="UP000198994"/>
    </source>
</evidence>
<dbReference type="AlphaFoldDB" id="A0A1G7BFH1"/>
<keyword evidence="2" id="KW-1133">Transmembrane helix</keyword>
<sequence length="173" mass="19373">MAQVAPMTDLHAHVTQKTIPMTQTDQPHDMPRSADPADAPLDAAPATTAERLPERETWPAIWKGFRRRCPNCGKGPLMRSYLKVRDHCPVCREELFHNRADDGPAYLTILIVGHIMAPALHISFVTWRPEPLILITIFSIGCIGLSLYLLPRLKGAIVGFQWARRMHGFSQSG</sequence>
<feature type="transmembrane region" description="Helical" evidence="2">
    <location>
        <begin position="132"/>
        <end position="150"/>
    </location>
</feature>
<keyword evidence="2" id="KW-0812">Transmembrane</keyword>
<dbReference type="Proteomes" id="UP000198994">
    <property type="component" value="Unassembled WGS sequence"/>
</dbReference>
<keyword evidence="4" id="KW-1185">Reference proteome</keyword>
<reference evidence="4" key="1">
    <citation type="submission" date="2016-10" db="EMBL/GenBank/DDBJ databases">
        <authorList>
            <person name="Varghese N."/>
            <person name="Submissions S."/>
        </authorList>
    </citation>
    <scope>NUCLEOTIDE SEQUENCE [LARGE SCALE GENOMIC DNA]</scope>
    <source>
        <strain evidence="4">DSM 10146</strain>
    </source>
</reference>